<dbReference type="GeneID" id="17299922"/>
<evidence type="ECO:0000313" key="4">
    <source>
        <dbReference type="Proteomes" id="UP000011087"/>
    </source>
</evidence>
<dbReference type="AlphaFoldDB" id="L1J5F0"/>
<dbReference type="EMBL" id="JH993011">
    <property type="protein sequence ID" value="EKX43334.1"/>
    <property type="molecule type" value="Genomic_DNA"/>
</dbReference>
<dbReference type="PaxDb" id="55529-EKX43334"/>
<dbReference type="RefSeq" id="XP_005830314.1">
    <property type="nucleotide sequence ID" value="XM_005830257.1"/>
</dbReference>
<evidence type="ECO:0000259" key="1">
    <source>
        <dbReference type="Pfam" id="PF10615"/>
    </source>
</evidence>
<dbReference type="InterPro" id="IPR037119">
    <property type="entry name" value="Haem_oxidase_HugZ-like_sf"/>
</dbReference>
<keyword evidence="4" id="KW-1185">Reference proteome</keyword>
<evidence type="ECO:0000313" key="2">
    <source>
        <dbReference type="EMBL" id="EKX43334.1"/>
    </source>
</evidence>
<gene>
    <name evidence="2" type="ORF">GUITHDRAFT_110749</name>
</gene>
<organism evidence="2">
    <name type="scientific">Guillardia theta (strain CCMP2712)</name>
    <name type="common">Cryptophyte</name>
    <dbReference type="NCBI Taxonomy" id="905079"/>
    <lineage>
        <taxon>Eukaryota</taxon>
        <taxon>Cryptophyceae</taxon>
        <taxon>Pyrenomonadales</taxon>
        <taxon>Geminigeraceae</taxon>
        <taxon>Guillardia</taxon>
    </lineage>
</organism>
<reference evidence="2 4" key="1">
    <citation type="journal article" date="2012" name="Nature">
        <title>Algal genomes reveal evolutionary mosaicism and the fate of nucleomorphs.</title>
        <authorList>
            <consortium name="DOE Joint Genome Institute"/>
            <person name="Curtis B.A."/>
            <person name="Tanifuji G."/>
            <person name="Burki F."/>
            <person name="Gruber A."/>
            <person name="Irimia M."/>
            <person name="Maruyama S."/>
            <person name="Arias M.C."/>
            <person name="Ball S.G."/>
            <person name="Gile G.H."/>
            <person name="Hirakawa Y."/>
            <person name="Hopkins J.F."/>
            <person name="Kuo A."/>
            <person name="Rensing S.A."/>
            <person name="Schmutz J."/>
            <person name="Symeonidi A."/>
            <person name="Elias M."/>
            <person name="Eveleigh R.J."/>
            <person name="Herman E.K."/>
            <person name="Klute M.J."/>
            <person name="Nakayama T."/>
            <person name="Obornik M."/>
            <person name="Reyes-Prieto A."/>
            <person name="Armbrust E.V."/>
            <person name="Aves S.J."/>
            <person name="Beiko R.G."/>
            <person name="Coutinho P."/>
            <person name="Dacks J.B."/>
            <person name="Durnford D.G."/>
            <person name="Fast N.M."/>
            <person name="Green B.R."/>
            <person name="Grisdale C.J."/>
            <person name="Hempel F."/>
            <person name="Henrissat B."/>
            <person name="Hoppner M.P."/>
            <person name="Ishida K."/>
            <person name="Kim E."/>
            <person name="Koreny L."/>
            <person name="Kroth P.G."/>
            <person name="Liu Y."/>
            <person name="Malik S.B."/>
            <person name="Maier U.G."/>
            <person name="McRose D."/>
            <person name="Mock T."/>
            <person name="Neilson J.A."/>
            <person name="Onodera N.T."/>
            <person name="Poole A.M."/>
            <person name="Pritham E.J."/>
            <person name="Richards T.A."/>
            <person name="Rocap G."/>
            <person name="Roy S.W."/>
            <person name="Sarai C."/>
            <person name="Schaack S."/>
            <person name="Shirato S."/>
            <person name="Slamovits C.H."/>
            <person name="Spencer D.F."/>
            <person name="Suzuki S."/>
            <person name="Worden A.Z."/>
            <person name="Zauner S."/>
            <person name="Barry K."/>
            <person name="Bell C."/>
            <person name="Bharti A.K."/>
            <person name="Crow J.A."/>
            <person name="Grimwood J."/>
            <person name="Kramer R."/>
            <person name="Lindquist E."/>
            <person name="Lucas S."/>
            <person name="Salamov A."/>
            <person name="McFadden G.I."/>
            <person name="Lane C.E."/>
            <person name="Keeling P.J."/>
            <person name="Gray M.W."/>
            <person name="Grigoriev I.V."/>
            <person name="Archibald J.M."/>
        </authorList>
    </citation>
    <scope>NUCLEOTIDE SEQUENCE</scope>
    <source>
        <strain evidence="2 4">CCMP2712</strain>
    </source>
</reference>
<dbReference type="Proteomes" id="UP000011087">
    <property type="component" value="Unassembled WGS sequence"/>
</dbReference>
<name>L1J5F0_GUITC</name>
<accession>L1J5F0</accession>
<dbReference type="OrthoDB" id="2138282at2759"/>
<dbReference type="HOGENOM" id="CLU_2578937_0_0_1"/>
<reference evidence="3" key="3">
    <citation type="submission" date="2016-03" db="UniProtKB">
        <authorList>
            <consortium name="EnsemblProtists"/>
        </authorList>
    </citation>
    <scope>IDENTIFICATION</scope>
</reference>
<proteinExistence type="predicted"/>
<dbReference type="InterPro" id="IPR019595">
    <property type="entry name" value="DUF2470"/>
</dbReference>
<dbReference type="SUPFAM" id="SSF50475">
    <property type="entry name" value="FMN-binding split barrel"/>
    <property type="match status" value="1"/>
</dbReference>
<reference evidence="4" key="2">
    <citation type="submission" date="2012-11" db="EMBL/GenBank/DDBJ databases">
        <authorList>
            <person name="Kuo A."/>
            <person name="Curtis B.A."/>
            <person name="Tanifuji G."/>
            <person name="Burki F."/>
            <person name="Gruber A."/>
            <person name="Irimia M."/>
            <person name="Maruyama S."/>
            <person name="Arias M.C."/>
            <person name="Ball S.G."/>
            <person name="Gile G.H."/>
            <person name="Hirakawa Y."/>
            <person name="Hopkins J.F."/>
            <person name="Rensing S.A."/>
            <person name="Schmutz J."/>
            <person name="Symeonidi A."/>
            <person name="Elias M."/>
            <person name="Eveleigh R.J."/>
            <person name="Herman E.K."/>
            <person name="Klute M.J."/>
            <person name="Nakayama T."/>
            <person name="Obornik M."/>
            <person name="Reyes-Prieto A."/>
            <person name="Armbrust E.V."/>
            <person name="Aves S.J."/>
            <person name="Beiko R.G."/>
            <person name="Coutinho P."/>
            <person name="Dacks J.B."/>
            <person name="Durnford D.G."/>
            <person name="Fast N.M."/>
            <person name="Green B.R."/>
            <person name="Grisdale C."/>
            <person name="Hempe F."/>
            <person name="Henrissat B."/>
            <person name="Hoppner M.P."/>
            <person name="Ishida K.-I."/>
            <person name="Kim E."/>
            <person name="Koreny L."/>
            <person name="Kroth P.G."/>
            <person name="Liu Y."/>
            <person name="Malik S.-B."/>
            <person name="Maier U.G."/>
            <person name="McRose D."/>
            <person name="Mock T."/>
            <person name="Neilson J.A."/>
            <person name="Onodera N.T."/>
            <person name="Poole A.M."/>
            <person name="Pritham E.J."/>
            <person name="Richards T.A."/>
            <person name="Rocap G."/>
            <person name="Roy S.W."/>
            <person name="Sarai C."/>
            <person name="Schaack S."/>
            <person name="Shirato S."/>
            <person name="Slamovits C.H."/>
            <person name="Spencer D.F."/>
            <person name="Suzuki S."/>
            <person name="Worden A.Z."/>
            <person name="Zauner S."/>
            <person name="Barry K."/>
            <person name="Bell C."/>
            <person name="Bharti A.K."/>
            <person name="Crow J.A."/>
            <person name="Grimwood J."/>
            <person name="Kramer R."/>
            <person name="Lindquist E."/>
            <person name="Lucas S."/>
            <person name="Salamov A."/>
            <person name="McFadden G.I."/>
            <person name="Lane C.E."/>
            <person name="Keeling P.J."/>
            <person name="Gray M.W."/>
            <person name="Grigoriev I.V."/>
            <person name="Archibald J.M."/>
        </authorList>
    </citation>
    <scope>NUCLEOTIDE SEQUENCE</scope>
    <source>
        <strain evidence="4">CCMP2712</strain>
    </source>
</reference>
<dbReference type="KEGG" id="gtt:GUITHDRAFT_110749"/>
<feature type="domain" description="DUF2470" evidence="1">
    <location>
        <begin position="2"/>
        <end position="68"/>
    </location>
</feature>
<dbReference type="EnsemblProtists" id="EKX43334">
    <property type="protein sequence ID" value="EKX43334"/>
    <property type="gene ID" value="GUITHDRAFT_110749"/>
</dbReference>
<protein>
    <recommendedName>
        <fullName evidence="1">DUF2470 domain-containing protein</fullName>
    </recommendedName>
</protein>
<evidence type="ECO:0000313" key="3">
    <source>
        <dbReference type="EnsemblProtists" id="EKX43334"/>
    </source>
</evidence>
<sequence length="81" mass="9152">MDHVDALKEYVQYIVGVEDPIDKIEMKRLDKLGFDVRVARGSDSGVLRIPFEQPVLERKAVKEAIVALSKKVATIKAEKEK</sequence>
<dbReference type="Pfam" id="PF10615">
    <property type="entry name" value="DUF2470"/>
    <property type="match status" value="1"/>
</dbReference>
<dbReference type="Gene3D" id="3.20.180.10">
    <property type="entry name" value="PNP-oxidase-like"/>
    <property type="match status" value="1"/>
</dbReference>